<dbReference type="Pfam" id="PF12487">
    <property type="entry name" value="DUF3703"/>
    <property type="match status" value="1"/>
</dbReference>
<proteinExistence type="predicted"/>
<evidence type="ECO:0000313" key="1">
    <source>
        <dbReference type="EMBL" id="MEJ5977593.1"/>
    </source>
</evidence>
<gene>
    <name evidence="1" type="ORF">WG901_13165</name>
</gene>
<dbReference type="Proteomes" id="UP001361239">
    <property type="component" value="Unassembled WGS sequence"/>
</dbReference>
<sequence length="111" mass="11690">MTVTTALAKYREASVSGDVALAWESLEHAHILAQPRLGAHLRVHFAMLGFSITQRDPVEAAGQVLRLLLAPLGAATGRVPTGNIGRSNVSAFAPMAVPPGLQASNVEDQRP</sequence>
<evidence type="ECO:0000313" key="2">
    <source>
        <dbReference type="Proteomes" id="UP001361239"/>
    </source>
</evidence>
<keyword evidence="2" id="KW-1185">Reference proteome</keyword>
<dbReference type="EMBL" id="JBBHJZ010000002">
    <property type="protein sequence ID" value="MEJ5977593.1"/>
    <property type="molecule type" value="Genomic_DNA"/>
</dbReference>
<dbReference type="InterPro" id="IPR022172">
    <property type="entry name" value="DUF3703"/>
</dbReference>
<protein>
    <submittedName>
        <fullName evidence="1">DUF3703 domain-containing protein</fullName>
    </submittedName>
</protein>
<comment type="caution">
    <text evidence="1">The sequence shown here is derived from an EMBL/GenBank/DDBJ whole genome shotgun (WGS) entry which is preliminary data.</text>
</comment>
<reference evidence="1 2" key="1">
    <citation type="submission" date="2024-03" db="EMBL/GenBank/DDBJ databases">
        <authorList>
            <person name="Jo J.-H."/>
        </authorList>
    </citation>
    <scope>NUCLEOTIDE SEQUENCE [LARGE SCALE GENOMIC DNA]</scope>
    <source>
        <strain evidence="1 2">PS1R-30</strain>
    </source>
</reference>
<accession>A0ABU8RWY9</accession>
<dbReference type="RefSeq" id="WP_339587525.1">
    <property type="nucleotide sequence ID" value="NZ_JBBHJZ010000002.1"/>
</dbReference>
<organism evidence="1 2">
    <name type="scientific">Novosphingobium anseongense</name>
    <dbReference type="NCBI Taxonomy" id="3133436"/>
    <lineage>
        <taxon>Bacteria</taxon>
        <taxon>Pseudomonadati</taxon>
        <taxon>Pseudomonadota</taxon>
        <taxon>Alphaproteobacteria</taxon>
        <taxon>Sphingomonadales</taxon>
        <taxon>Sphingomonadaceae</taxon>
        <taxon>Novosphingobium</taxon>
    </lineage>
</organism>
<name>A0ABU8RWY9_9SPHN</name>